<evidence type="ECO:0000313" key="2">
    <source>
        <dbReference type="Proteomes" id="UP000187609"/>
    </source>
</evidence>
<organism evidence="1 2">
    <name type="scientific">Nicotiana attenuata</name>
    <name type="common">Coyote tobacco</name>
    <dbReference type="NCBI Taxonomy" id="49451"/>
    <lineage>
        <taxon>Eukaryota</taxon>
        <taxon>Viridiplantae</taxon>
        <taxon>Streptophyta</taxon>
        <taxon>Embryophyta</taxon>
        <taxon>Tracheophyta</taxon>
        <taxon>Spermatophyta</taxon>
        <taxon>Magnoliopsida</taxon>
        <taxon>eudicotyledons</taxon>
        <taxon>Gunneridae</taxon>
        <taxon>Pentapetalae</taxon>
        <taxon>asterids</taxon>
        <taxon>lamiids</taxon>
        <taxon>Solanales</taxon>
        <taxon>Solanaceae</taxon>
        <taxon>Nicotianoideae</taxon>
        <taxon>Nicotianeae</taxon>
        <taxon>Nicotiana</taxon>
    </lineage>
</organism>
<accession>A0A1J6JU07</accession>
<comment type="caution">
    <text evidence="1">The sequence shown here is derived from an EMBL/GenBank/DDBJ whole genome shotgun (WGS) entry which is preliminary data.</text>
</comment>
<dbReference type="AlphaFoldDB" id="A0A1J6JU07"/>
<dbReference type="Gramene" id="OIT20654">
    <property type="protein sequence ID" value="OIT20654"/>
    <property type="gene ID" value="A4A49_39622"/>
</dbReference>
<evidence type="ECO:0000313" key="1">
    <source>
        <dbReference type="EMBL" id="OIT20654.1"/>
    </source>
</evidence>
<protein>
    <submittedName>
        <fullName evidence="1">Uncharacterized protein</fullName>
    </submittedName>
</protein>
<reference evidence="1" key="1">
    <citation type="submission" date="2016-11" db="EMBL/GenBank/DDBJ databases">
        <title>The genome of Nicotiana attenuata.</title>
        <authorList>
            <person name="Xu S."/>
            <person name="Brockmoeller T."/>
            <person name="Gaquerel E."/>
            <person name="Navarro A."/>
            <person name="Kuhl H."/>
            <person name="Gase K."/>
            <person name="Ling Z."/>
            <person name="Zhou W."/>
            <person name="Kreitzer C."/>
            <person name="Stanke M."/>
            <person name="Tang H."/>
            <person name="Lyons E."/>
            <person name="Pandey P."/>
            <person name="Pandey S.P."/>
            <person name="Timmermann B."/>
            <person name="Baldwin I.T."/>
        </authorList>
    </citation>
    <scope>NUCLEOTIDE SEQUENCE [LARGE SCALE GENOMIC DNA]</scope>
    <source>
        <strain evidence="1">UT</strain>
    </source>
</reference>
<sequence length="323" mass="36139">MAPYSSTIINYHLDAIQGLMMAMMDNNKRMLRILGNIENKLSASSKTIPEASAHPDVVVSLDNKCEPEEISAAEVDFDLDSERSSPADDSEVLIGMVETINREEELLKSYDCQIFAEIPNRKLDMKVEDSMKNHTVKHETQVFDEMIHTFSAVKCDHVMVDNQLALPCALPSCSHSQCLRLDIGIFDYSSGLDYVKIGLSLHQFTFDQFGCEFPFDPGSSLFITLLKVPRSCVLCFASSDLAHDKFITSTWWNSSIIPLKHQLRNTADAYKSVTMNYLGKTVLIRTVMGDLSNNYAISVGILRKLIKIHERSGASDLNLVVDS</sequence>
<proteinExistence type="predicted"/>
<dbReference type="Proteomes" id="UP000187609">
    <property type="component" value="Unassembled WGS sequence"/>
</dbReference>
<dbReference type="EMBL" id="MJEQ01005042">
    <property type="protein sequence ID" value="OIT20654.1"/>
    <property type="molecule type" value="Genomic_DNA"/>
</dbReference>
<gene>
    <name evidence="1" type="ORF">A4A49_39622</name>
</gene>
<name>A0A1J6JU07_NICAT</name>
<dbReference type="OMA" id="INYHLDA"/>
<keyword evidence="2" id="KW-1185">Reference proteome</keyword>